<name>A0A4V1A3W7_9HYPH</name>
<evidence type="ECO:0000256" key="1">
    <source>
        <dbReference type="ARBA" id="ARBA00023015"/>
    </source>
</evidence>
<dbReference type="SMART" id="SM00347">
    <property type="entry name" value="HTH_MARR"/>
    <property type="match status" value="1"/>
</dbReference>
<dbReference type="GO" id="GO:0003700">
    <property type="term" value="F:DNA-binding transcription factor activity"/>
    <property type="evidence" value="ECO:0007669"/>
    <property type="project" value="InterPro"/>
</dbReference>
<accession>A0A4V1A3W7</accession>
<keyword evidence="6" id="KW-1185">Reference proteome</keyword>
<evidence type="ECO:0000313" key="6">
    <source>
        <dbReference type="Proteomes" id="UP000293719"/>
    </source>
</evidence>
<dbReference type="Pfam" id="PF12802">
    <property type="entry name" value="MarR_2"/>
    <property type="match status" value="1"/>
</dbReference>
<protein>
    <submittedName>
        <fullName evidence="5">MarR family transcriptional regulator</fullName>
    </submittedName>
</protein>
<dbReference type="RefSeq" id="WP_131616248.1">
    <property type="nucleotide sequence ID" value="NZ_CP036532.1"/>
</dbReference>
<proteinExistence type="predicted"/>
<evidence type="ECO:0000256" key="3">
    <source>
        <dbReference type="ARBA" id="ARBA00023163"/>
    </source>
</evidence>
<sequence length="146" mass="16745">MTDQPDFDLRAFLPYLLNQAAEEASLDFQHHYKGRYGMLRTEWRVLFHLGRYGAMTANEIGARAKMHKTKISRAVAALEKKRFLTRERVETDRRREMLALTPAGSRAYADLSARARDYDARLMAPFSAEEQAVLKRALARIGKLGD</sequence>
<gene>
    <name evidence="5" type="ORF">E0E05_08095</name>
</gene>
<dbReference type="EMBL" id="CP036532">
    <property type="protein sequence ID" value="QBK30558.1"/>
    <property type="molecule type" value="Genomic_DNA"/>
</dbReference>
<dbReference type="GeneID" id="90767252"/>
<dbReference type="PANTHER" id="PTHR35790">
    <property type="entry name" value="HTH-TYPE TRANSCRIPTIONAL REGULATOR PCHR"/>
    <property type="match status" value="1"/>
</dbReference>
<dbReference type="PRINTS" id="PR00598">
    <property type="entry name" value="HTHMARR"/>
</dbReference>
<keyword evidence="1" id="KW-0805">Transcription regulation</keyword>
<dbReference type="OrthoDB" id="8906692at2"/>
<keyword evidence="3" id="KW-0804">Transcription</keyword>
<dbReference type="InterPro" id="IPR000835">
    <property type="entry name" value="HTH_MarR-typ"/>
</dbReference>
<organism evidence="5 6">
    <name type="scientific">Roseitalea porphyridii</name>
    <dbReference type="NCBI Taxonomy" id="1852022"/>
    <lineage>
        <taxon>Bacteria</taxon>
        <taxon>Pseudomonadati</taxon>
        <taxon>Pseudomonadota</taxon>
        <taxon>Alphaproteobacteria</taxon>
        <taxon>Hyphomicrobiales</taxon>
        <taxon>Ahrensiaceae</taxon>
        <taxon>Roseitalea</taxon>
    </lineage>
</organism>
<dbReference type="KEGG" id="rpod:E0E05_08095"/>
<evidence type="ECO:0000313" key="5">
    <source>
        <dbReference type="EMBL" id="QBK30558.1"/>
    </source>
</evidence>
<dbReference type="PROSITE" id="PS50995">
    <property type="entry name" value="HTH_MARR_2"/>
    <property type="match status" value="1"/>
</dbReference>
<dbReference type="GO" id="GO:0003677">
    <property type="term" value="F:DNA binding"/>
    <property type="evidence" value="ECO:0007669"/>
    <property type="project" value="UniProtKB-KW"/>
</dbReference>
<feature type="domain" description="HTH marR-type" evidence="4">
    <location>
        <begin position="10"/>
        <end position="143"/>
    </location>
</feature>
<dbReference type="Gene3D" id="1.10.10.10">
    <property type="entry name" value="Winged helix-like DNA-binding domain superfamily/Winged helix DNA-binding domain"/>
    <property type="match status" value="1"/>
</dbReference>
<dbReference type="AlphaFoldDB" id="A0A4V1A3W7"/>
<dbReference type="Proteomes" id="UP000293719">
    <property type="component" value="Chromosome"/>
</dbReference>
<evidence type="ECO:0000256" key="2">
    <source>
        <dbReference type="ARBA" id="ARBA00023125"/>
    </source>
</evidence>
<dbReference type="SUPFAM" id="SSF46785">
    <property type="entry name" value="Winged helix' DNA-binding domain"/>
    <property type="match status" value="1"/>
</dbReference>
<dbReference type="PANTHER" id="PTHR35790:SF4">
    <property type="entry name" value="HTH-TYPE TRANSCRIPTIONAL REGULATOR PCHR"/>
    <property type="match status" value="1"/>
</dbReference>
<dbReference type="InterPro" id="IPR036388">
    <property type="entry name" value="WH-like_DNA-bd_sf"/>
</dbReference>
<evidence type="ECO:0000259" key="4">
    <source>
        <dbReference type="PROSITE" id="PS50995"/>
    </source>
</evidence>
<dbReference type="InterPro" id="IPR052067">
    <property type="entry name" value="Metal_resp_HTH_trans_reg"/>
</dbReference>
<dbReference type="InterPro" id="IPR036390">
    <property type="entry name" value="WH_DNA-bd_sf"/>
</dbReference>
<keyword evidence="2" id="KW-0238">DNA-binding</keyword>
<reference evidence="5 6" key="1">
    <citation type="journal article" date="2017" name="Int. J. Syst. Evol. Microbiol.">
        <title>Roseitalea porphyridii gen. nov., sp. nov., isolated from a red alga, and reclassification of Hoeflea suaedae Chung et al. 2013 as Pseudohoeflea suaedae gen. nov., comb. nov.</title>
        <authorList>
            <person name="Hyeon J.W."/>
            <person name="Jeong S.E."/>
            <person name="Baek K."/>
            <person name="Jeon C.O."/>
        </authorList>
    </citation>
    <scope>NUCLEOTIDE SEQUENCE [LARGE SCALE GENOMIC DNA]</scope>
    <source>
        <strain evidence="5 6">MA7-20</strain>
    </source>
</reference>